<feature type="compositionally biased region" description="Polar residues" evidence="1">
    <location>
        <begin position="1"/>
        <end position="24"/>
    </location>
</feature>
<evidence type="ECO:0000256" key="1">
    <source>
        <dbReference type="SAM" id="MobiDB-lite"/>
    </source>
</evidence>
<dbReference type="EMBL" id="MCGT01000007">
    <property type="protein sequence ID" value="ORX58001.1"/>
    <property type="molecule type" value="Genomic_DNA"/>
</dbReference>
<accession>A0A1X2GNB2</accession>
<evidence type="ECO:0000313" key="2">
    <source>
        <dbReference type="EMBL" id="ORX58001.1"/>
    </source>
</evidence>
<protein>
    <submittedName>
        <fullName evidence="2">Uncharacterized protein</fullName>
    </submittedName>
</protein>
<feature type="region of interest" description="Disordered" evidence="1">
    <location>
        <begin position="1"/>
        <end position="48"/>
    </location>
</feature>
<sequence>MTQKTSKTLTRGLFHNTQLRQQYTENDDSTSDDSIEIPPRLPLQETPKSSSMAIEFAFVGRFKRDCKSKFKTLNWGACLLAGHKAGHFQRITTGHSLRSFYNRHRKSKK</sequence>
<name>A0A1X2GNB2_9FUNG</name>
<comment type="caution">
    <text evidence="2">The sequence shown here is derived from an EMBL/GenBank/DDBJ whole genome shotgun (WGS) entry which is preliminary data.</text>
</comment>
<reference evidence="2 3" key="1">
    <citation type="submission" date="2016-07" db="EMBL/GenBank/DDBJ databases">
        <title>Pervasive Adenine N6-methylation of Active Genes in Fungi.</title>
        <authorList>
            <consortium name="DOE Joint Genome Institute"/>
            <person name="Mondo S.J."/>
            <person name="Dannebaum R.O."/>
            <person name="Kuo R.C."/>
            <person name="Labutti K."/>
            <person name="Haridas S."/>
            <person name="Kuo A."/>
            <person name="Salamov A."/>
            <person name="Ahrendt S.R."/>
            <person name="Lipzen A."/>
            <person name="Sullivan W."/>
            <person name="Andreopoulos W.B."/>
            <person name="Clum A."/>
            <person name="Lindquist E."/>
            <person name="Daum C."/>
            <person name="Ramamoorthy G.K."/>
            <person name="Gryganskyi A."/>
            <person name="Culley D."/>
            <person name="Magnuson J.K."/>
            <person name="James T.Y."/>
            <person name="O'Malley M.A."/>
            <person name="Stajich J.E."/>
            <person name="Spatafora J.W."/>
            <person name="Visel A."/>
            <person name="Grigoriev I.V."/>
        </authorList>
    </citation>
    <scope>NUCLEOTIDE SEQUENCE [LARGE SCALE GENOMIC DNA]</scope>
    <source>
        <strain evidence="2 3">NRRL 3301</strain>
    </source>
</reference>
<dbReference type="AlphaFoldDB" id="A0A1X2GNB2"/>
<proteinExistence type="predicted"/>
<organism evidence="2 3">
    <name type="scientific">Hesseltinella vesiculosa</name>
    <dbReference type="NCBI Taxonomy" id="101127"/>
    <lineage>
        <taxon>Eukaryota</taxon>
        <taxon>Fungi</taxon>
        <taxon>Fungi incertae sedis</taxon>
        <taxon>Mucoromycota</taxon>
        <taxon>Mucoromycotina</taxon>
        <taxon>Mucoromycetes</taxon>
        <taxon>Mucorales</taxon>
        <taxon>Cunninghamellaceae</taxon>
        <taxon>Hesseltinella</taxon>
    </lineage>
</organism>
<keyword evidence="3" id="KW-1185">Reference proteome</keyword>
<feature type="compositionally biased region" description="Acidic residues" evidence="1">
    <location>
        <begin position="25"/>
        <end position="35"/>
    </location>
</feature>
<dbReference type="Proteomes" id="UP000242146">
    <property type="component" value="Unassembled WGS sequence"/>
</dbReference>
<gene>
    <name evidence="2" type="ORF">DM01DRAFT_1333679</name>
</gene>
<evidence type="ECO:0000313" key="3">
    <source>
        <dbReference type="Proteomes" id="UP000242146"/>
    </source>
</evidence>